<comment type="caution">
    <text evidence="5">The sequence shown here is derived from an EMBL/GenBank/DDBJ whole genome shotgun (WGS) entry which is preliminary data.</text>
</comment>
<protein>
    <submittedName>
        <fullName evidence="5">Short chain dehydrogenase</fullName>
    </submittedName>
</protein>
<comment type="similarity">
    <text evidence="1 3">Belongs to the short-chain dehydrogenases/reductases (SDR) family.</text>
</comment>
<evidence type="ECO:0000256" key="2">
    <source>
        <dbReference type="ARBA" id="ARBA00023002"/>
    </source>
</evidence>
<dbReference type="PANTHER" id="PTHR44196">
    <property type="entry name" value="DEHYDROGENASE/REDUCTASE SDR FAMILY MEMBER 7B"/>
    <property type="match status" value="1"/>
</dbReference>
<dbReference type="Pfam" id="PF00106">
    <property type="entry name" value="adh_short"/>
    <property type="match status" value="1"/>
</dbReference>
<name>A0A1X0XI92_MYCSI</name>
<dbReference type="AlphaFoldDB" id="A0A1X0XI92"/>
<reference evidence="5 6" key="1">
    <citation type="submission" date="2017-03" db="EMBL/GenBank/DDBJ databases">
        <title>Genomic insights into Mycobacterium simiae human colonization.</title>
        <authorList>
            <person name="Steffani J.L."/>
            <person name="Brunck M.E."/>
            <person name="Cruz E."/>
            <person name="Montiel R."/>
            <person name="Barona F."/>
        </authorList>
    </citation>
    <scope>NUCLEOTIDE SEQUENCE [LARGE SCALE GENOMIC DNA]</scope>
    <source>
        <strain evidence="5 6">MsiGto</strain>
    </source>
</reference>
<evidence type="ECO:0000256" key="1">
    <source>
        <dbReference type="ARBA" id="ARBA00006484"/>
    </source>
</evidence>
<gene>
    <name evidence="5" type="ORF">B5M45_30730</name>
</gene>
<dbReference type="PANTHER" id="PTHR44196:SF1">
    <property type="entry name" value="DEHYDROGENASE_REDUCTASE SDR FAMILY MEMBER 7B"/>
    <property type="match status" value="1"/>
</dbReference>
<accession>A0A1X0XI92</accession>
<dbReference type="SUPFAM" id="SSF51735">
    <property type="entry name" value="NAD(P)-binding Rossmann-fold domains"/>
    <property type="match status" value="1"/>
</dbReference>
<dbReference type="PRINTS" id="PR00080">
    <property type="entry name" value="SDRFAMILY"/>
</dbReference>
<keyword evidence="6" id="KW-1185">Reference proteome</keyword>
<keyword evidence="2" id="KW-0560">Oxidoreductase</keyword>
<dbReference type="Proteomes" id="UP000193040">
    <property type="component" value="Unassembled WGS sequence"/>
</dbReference>
<dbReference type="PROSITE" id="PS00061">
    <property type="entry name" value="ADH_SHORT"/>
    <property type="match status" value="1"/>
</dbReference>
<dbReference type="InterPro" id="IPR036291">
    <property type="entry name" value="NAD(P)-bd_dom_sf"/>
</dbReference>
<dbReference type="GO" id="GO:0016020">
    <property type="term" value="C:membrane"/>
    <property type="evidence" value="ECO:0007669"/>
    <property type="project" value="TreeGrafter"/>
</dbReference>
<dbReference type="InterPro" id="IPR020904">
    <property type="entry name" value="Sc_DH/Rdtase_CS"/>
</dbReference>
<dbReference type="InterPro" id="IPR002347">
    <property type="entry name" value="SDR_fam"/>
</dbReference>
<evidence type="ECO:0000313" key="5">
    <source>
        <dbReference type="EMBL" id="ORJ52567.1"/>
    </source>
</evidence>
<dbReference type="Gene3D" id="3.40.50.720">
    <property type="entry name" value="NAD(P)-binding Rossmann-like Domain"/>
    <property type="match status" value="1"/>
</dbReference>
<evidence type="ECO:0000259" key="4">
    <source>
        <dbReference type="SMART" id="SM00822"/>
    </source>
</evidence>
<organism evidence="5 6">
    <name type="scientific">Mycobacterium simiae</name>
    <name type="common">Mycobacterium habana</name>
    <dbReference type="NCBI Taxonomy" id="1784"/>
    <lineage>
        <taxon>Bacteria</taxon>
        <taxon>Bacillati</taxon>
        <taxon>Actinomycetota</taxon>
        <taxon>Actinomycetes</taxon>
        <taxon>Mycobacteriales</taxon>
        <taxon>Mycobacteriaceae</taxon>
        <taxon>Mycobacterium</taxon>
        <taxon>Mycobacterium simiae complex</taxon>
    </lineage>
</organism>
<dbReference type="RefSeq" id="WP_084954157.1">
    <property type="nucleotide sequence ID" value="NZ_MZZM01000046.1"/>
</dbReference>
<dbReference type="GO" id="GO:0016491">
    <property type="term" value="F:oxidoreductase activity"/>
    <property type="evidence" value="ECO:0007669"/>
    <property type="project" value="UniProtKB-KW"/>
</dbReference>
<evidence type="ECO:0000256" key="3">
    <source>
        <dbReference type="RuleBase" id="RU000363"/>
    </source>
</evidence>
<dbReference type="InterPro" id="IPR057326">
    <property type="entry name" value="KR_dom"/>
</dbReference>
<feature type="domain" description="Ketoreductase" evidence="4">
    <location>
        <begin position="5"/>
        <end position="191"/>
    </location>
</feature>
<evidence type="ECO:0000313" key="6">
    <source>
        <dbReference type="Proteomes" id="UP000193040"/>
    </source>
</evidence>
<dbReference type="PRINTS" id="PR00081">
    <property type="entry name" value="GDHRDH"/>
</dbReference>
<dbReference type="NCBIfam" id="NF006099">
    <property type="entry name" value="PRK08251.1"/>
    <property type="match status" value="1"/>
</dbReference>
<sequence>MGERVNILITGASSGLGARMAHEFAARGRNLALCARRIDRLEQLRGELLRAHRNVDVAVAELDVTNHDDVFGAFHHLSGELGGLDRVIVNAGISQGAPVGTGHFNTNLAIANTNFIAALAQCEAAMEIFGARGDGHLVVISSIAALRGMPGFQIYSASKAGLATLAEAIRAHTLATPITVTTIYPGFIDSDLGGAGGSGTSKPFTVCTEKGVRAMVKAIEREPAQAKVPAWPWVPLGFALRHLPLRVIAAALTTTPSRGYSA</sequence>
<dbReference type="SMART" id="SM00822">
    <property type="entry name" value="PKS_KR"/>
    <property type="match status" value="1"/>
</dbReference>
<dbReference type="EMBL" id="MZZM01000046">
    <property type="protein sequence ID" value="ORJ52567.1"/>
    <property type="molecule type" value="Genomic_DNA"/>
</dbReference>
<proteinExistence type="inferred from homology"/>